<keyword evidence="2" id="KW-1185">Reference proteome</keyword>
<name>A0ABM9FLD7_9VIBR</name>
<dbReference type="EMBL" id="CALYLK010000121">
    <property type="protein sequence ID" value="CAH8208770.1"/>
    <property type="molecule type" value="Genomic_DNA"/>
</dbReference>
<sequence length="64" mass="7098">MPCVVIGDAMISIRSNFMADSEKAPSELKPVNSINSEVVHIKNRDLKHLFIIIQSTLETGSEGW</sequence>
<evidence type="ECO:0000313" key="1">
    <source>
        <dbReference type="EMBL" id="CAH8208770.1"/>
    </source>
</evidence>
<accession>A0ABM9FLD7</accession>
<proteinExistence type="predicted"/>
<protein>
    <submittedName>
        <fullName evidence="1">Uncharacterized protein</fullName>
    </submittedName>
</protein>
<comment type="caution">
    <text evidence="1">The sequence shown here is derived from an EMBL/GenBank/DDBJ whole genome shotgun (WGS) entry which is preliminary data.</text>
</comment>
<gene>
    <name evidence="1" type="ORF">VAE063_810002</name>
</gene>
<reference evidence="1" key="1">
    <citation type="submission" date="2022-06" db="EMBL/GenBank/DDBJ databases">
        <authorList>
            <person name="Goudenege D."/>
            <person name="Le Roux F."/>
        </authorList>
    </citation>
    <scope>NUCLEOTIDE SEQUENCE</scope>
    <source>
        <strain evidence="1">12-063</strain>
    </source>
</reference>
<organism evidence="1 2">
    <name type="scientific">Vibrio aestuarianus</name>
    <dbReference type="NCBI Taxonomy" id="28171"/>
    <lineage>
        <taxon>Bacteria</taxon>
        <taxon>Pseudomonadati</taxon>
        <taxon>Pseudomonadota</taxon>
        <taxon>Gammaproteobacteria</taxon>
        <taxon>Vibrionales</taxon>
        <taxon>Vibrionaceae</taxon>
        <taxon>Vibrio</taxon>
    </lineage>
</organism>
<dbReference type="Proteomes" id="UP001152658">
    <property type="component" value="Unassembled WGS sequence"/>
</dbReference>
<evidence type="ECO:0000313" key="2">
    <source>
        <dbReference type="Proteomes" id="UP001152658"/>
    </source>
</evidence>